<evidence type="ECO:0000256" key="2">
    <source>
        <dbReference type="ARBA" id="ARBA00022552"/>
    </source>
</evidence>
<dbReference type="EMBL" id="ACVN02000307">
    <property type="protein sequence ID" value="ERK50378.1"/>
    <property type="molecule type" value="Genomic_DNA"/>
</dbReference>
<reference evidence="8" key="1">
    <citation type="submission" date="2013-08" db="EMBL/GenBank/DDBJ databases">
        <authorList>
            <person name="Durkin A.S."/>
            <person name="Haft D.R."/>
            <person name="McCorrison J."/>
            <person name="Torralba M."/>
            <person name="Gillis M."/>
            <person name="Haft D.H."/>
            <person name="Methe B."/>
            <person name="Sutton G."/>
            <person name="Nelson K.E."/>
        </authorList>
    </citation>
    <scope>NUCLEOTIDE SEQUENCE [LARGE SCALE GENOMIC DNA]</scope>
    <source>
        <strain evidence="8">F0233</strain>
    </source>
</reference>
<evidence type="ECO:0000256" key="3">
    <source>
        <dbReference type="ARBA" id="ARBA00022603"/>
    </source>
</evidence>
<dbReference type="GO" id="GO:0070043">
    <property type="term" value="F:rRNA (guanine-N7-)-methyltransferase activity"/>
    <property type="evidence" value="ECO:0007669"/>
    <property type="project" value="UniProtKB-UniRule"/>
</dbReference>
<dbReference type="AlphaFoldDB" id="U2R9U3"/>
<dbReference type="HAMAP" id="MF_00074">
    <property type="entry name" value="16SrRNA_methyltr_G"/>
    <property type="match status" value="1"/>
</dbReference>
<feature type="binding site" evidence="6">
    <location>
        <begin position="140"/>
        <end position="141"/>
    </location>
    <ligand>
        <name>S-adenosyl-L-methionine</name>
        <dbReference type="ChEBI" id="CHEBI:59789"/>
    </ligand>
</feature>
<comment type="caution">
    <text evidence="8">The sequence shown here is derived from an EMBL/GenBank/DDBJ whole genome shotgun (WGS) entry which is preliminary data.</text>
</comment>
<keyword evidence="3 6" id="KW-0489">Methyltransferase</keyword>
<dbReference type="GO" id="GO:0005829">
    <property type="term" value="C:cytosol"/>
    <property type="evidence" value="ECO:0007669"/>
    <property type="project" value="TreeGrafter"/>
</dbReference>
<keyword evidence="5 6" id="KW-0949">S-adenosyl-L-methionine</keyword>
<dbReference type="Proteomes" id="UP000017052">
    <property type="component" value="Unassembled WGS sequence"/>
</dbReference>
<dbReference type="InterPro" id="IPR003682">
    <property type="entry name" value="rRNA_ssu_MeTfrase_G"/>
</dbReference>
<dbReference type="PIRSF" id="PIRSF003078">
    <property type="entry name" value="GidB"/>
    <property type="match status" value="1"/>
</dbReference>
<evidence type="ECO:0000256" key="7">
    <source>
        <dbReference type="SAM" id="MobiDB-lite"/>
    </source>
</evidence>
<dbReference type="SUPFAM" id="SSF53335">
    <property type="entry name" value="S-adenosyl-L-methionine-dependent methyltransferases"/>
    <property type="match status" value="1"/>
</dbReference>
<feature type="region of interest" description="Disordered" evidence="7">
    <location>
        <begin position="1"/>
        <end position="22"/>
    </location>
</feature>
<dbReference type="Pfam" id="PF02527">
    <property type="entry name" value="GidB"/>
    <property type="match status" value="1"/>
</dbReference>
<organism evidence="8 9">
    <name type="scientific">Propionibacterium acidifaciens F0233</name>
    <dbReference type="NCBI Taxonomy" id="553198"/>
    <lineage>
        <taxon>Bacteria</taxon>
        <taxon>Bacillati</taxon>
        <taxon>Actinomycetota</taxon>
        <taxon>Actinomycetes</taxon>
        <taxon>Propionibacteriales</taxon>
        <taxon>Propionibacteriaceae</taxon>
        <taxon>Propionibacterium</taxon>
    </lineage>
</organism>
<evidence type="ECO:0000256" key="4">
    <source>
        <dbReference type="ARBA" id="ARBA00022679"/>
    </source>
</evidence>
<evidence type="ECO:0000256" key="1">
    <source>
        <dbReference type="ARBA" id="ARBA00022490"/>
    </source>
</evidence>
<sequence length="229" mass="24603">MTQPHQHSVEAGARGGETREDVARGQAAALLRENDEQMKRYVDILTSVGVTRGLLGPREPARIWSRHILNCAALCGLLPQGSEVIDIGSGAGLPGLVVAIARPDLRITLLEPMLRRTTFLGEVVEELGLSGRITVTRGRAEDCTGAHEIVTARAVARLPRLLEWTVRLIAPGGRLLALKGDSARNEIDEAAPLLRASGLVADVVPVRAHPDAEATNVVTVARAPRVRRR</sequence>
<dbReference type="Gene3D" id="3.40.50.150">
    <property type="entry name" value="Vaccinia Virus protein VP39"/>
    <property type="match status" value="1"/>
</dbReference>
<evidence type="ECO:0000256" key="5">
    <source>
        <dbReference type="ARBA" id="ARBA00022691"/>
    </source>
</evidence>
<evidence type="ECO:0000313" key="8">
    <source>
        <dbReference type="EMBL" id="ERK50378.1"/>
    </source>
</evidence>
<dbReference type="InterPro" id="IPR029063">
    <property type="entry name" value="SAM-dependent_MTases_sf"/>
</dbReference>
<feature type="binding site" evidence="6">
    <location>
        <position position="88"/>
    </location>
    <ligand>
        <name>S-adenosyl-L-methionine</name>
        <dbReference type="ChEBI" id="CHEBI:59789"/>
    </ligand>
</feature>
<dbReference type="NCBIfam" id="TIGR00138">
    <property type="entry name" value="rsmG_gidB"/>
    <property type="match status" value="1"/>
</dbReference>
<keyword evidence="4 6" id="KW-0808">Transferase</keyword>
<proteinExistence type="inferred from homology"/>
<comment type="caution">
    <text evidence="6">Lacks conserved residue(s) required for the propagation of feature annotation.</text>
</comment>
<keyword evidence="2 6" id="KW-0698">rRNA processing</keyword>
<comment type="similarity">
    <text evidence="6">Belongs to the methyltransferase superfamily. RNA methyltransferase RsmG family.</text>
</comment>
<dbReference type="EC" id="2.1.1.-" evidence="6"/>
<comment type="subcellular location">
    <subcellularLocation>
        <location evidence="6">Cytoplasm</location>
    </subcellularLocation>
</comment>
<feature type="binding site" evidence="6">
    <location>
        <position position="93"/>
    </location>
    <ligand>
        <name>S-adenosyl-L-methionine</name>
        <dbReference type="ChEBI" id="CHEBI:59789"/>
    </ligand>
</feature>
<dbReference type="PANTHER" id="PTHR31760">
    <property type="entry name" value="S-ADENOSYL-L-METHIONINE-DEPENDENT METHYLTRANSFERASES SUPERFAMILY PROTEIN"/>
    <property type="match status" value="1"/>
</dbReference>
<feature type="binding site" evidence="6">
    <location>
        <position position="153"/>
    </location>
    <ligand>
        <name>S-adenosyl-L-methionine</name>
        <dbReference type="ChEBI" id="CHEBI:59789"/>
    </ligand>
</feature>
<keyword evidence="1 6" id="KW-0963">Cytoplasm</keyword>
<name>U2R9U3_9ACTN</name>
<comment type="function">
    <text evidence="6">Specifically methylates the N7 position of a guanine in 16S rRNA.</text>
</comment>
<protein>
    <recommendedName>
        <fullName evidence="6">Ribosomal RNA small subunit methyltransferase G</fullName>
        <ecNumber evidence="6">2.1.1.-</ecNumber>
    </recommendedName>
    <alternativeName>
        <fullName evidence="6">16S rRNA 7-methylguanosine methyltransferase</fullName>
        <shortName evidence="6">16S rRNA m7G methyltransferase</shortName>
    </alternativeName>
</protein>
<evidence type="ECO:0000256" key="6">
    <source>
        <dbReference type="HAMAP-Rule" id="MF_00074"/>
    </source>
</evidence>
<evidence type="ECO:0000313" key="9">
    <source>
        <dbReference type="Proteomes" id="UP000017052"/>
    </source>
</evidence>
<dbReference type="PANTHER" id="PTHR31760:SF0">
    <property type="entry name" value="S-ADENOSYL-L-METHIONINE-DEPENDENT METHYLTRANSFERASES SUPERFAMILY PROTEIN"/>
    <property type="match status" value="1"/>
</dbReference>
<keyword evidence="9" id="KW-1185">Reference proteome</keyword>
<accession>U2R9U3</accession>
<gene>
    <name evidence="6 8" type="primary">rsmG</name>
    <name evidence="8" type="ORF">HMPREF0682_1430</name>
</gene>